<dbReference type="AlphaFoldDB" id="A0A6A4GK20"/>
<evidence type="ECO:0000313" key="1">
    <source>
        <dbReference type="EMBL" id="KAE9385635.1"/>
    </source>
</evidence>
<dbReference type="EMBL" id="ML769960">
    <property type="protein sequence ID" value="KAE9385635.1"/>
    <property type="molecule type" value="Genomic_DNA"/>
</dbReference>
<keyword evidence="2" id="KW-1185">Reference proteome</keyword>
<evidence type="ECO:0000313" key="2">
    <source>
        <dbReference type="Proteomes" id="UP000799118"/>
    </source>
</evidence>
<sequence length="154" mass="15948">MAYAGGCLPFNSRMHSALLPSVTGGKTQSAFAVRSSLPPIPNNTLSLVEFCAKSGFNDTVKEQLMKLKFEPGDNLAHVLKEDWLAVGFVQGSTTTTTGVGTTAIEVEDACDTGYDGDKGPIGGAIVEAGSPETADVGTSGRPGVDVEIDVAEIR</sequence>
<proteinExistence type="predicted"/>
<dbReference type="Proteomes" id="UP000799118">
    <property type="component" value="Unassembled WGS sequence"/>
</dbReference>
<protein>
    <submittedName>
        <fullName evidence="1">Uncharacterized protein</fullName>
    </submittedName>
</protein>
<accession>A0A6A4GK20</accession>
<name>A0A6A4GK20_9AGAR</name>
<gene>
    <name evidence="1" type="ORF">BT96DRAFT_1006852</name>
</gene>
<reference evidence="1" key="1">
    <citation type="journal article" date="2019" name="Environ. Microbiol.">
        <title>Fungal ecological strategies reflected in gene transcription - a case study of two litter decomposers.</title>
        <authorList>
            <person name="Barbi F."/>
            <person name="Kohler A."/>
            <person name="Barry K."/>
            <person name="Baskaran P."/>
            <person name="Daum C."/>
            <person name="Fauchery L."/>
            <person name="Ihrmark K."/>
            <person name="Kuo A."/>
            <person name="LaButti K."/>
            <person name="Lipzen A."/>
            <person name="Morin E."/>
            <person name="Grigoriev I.V."/>
            <person name="Henrissat B."/>
            <person name="Lindahl B."/>
            <person name="Martin F."/>
        </authorList>
    </citation>
    <scope>NUCLEOTIDE SEQUENCE</scope>
    <source>
        <strain evidence="1">JB14</strain>
    </source>
</reference>
<organism evidence="1 2">
    <name type="scientific">Gymnopus androsaceus JB14</name>
    <dbReference type="NCBI Taxonomy" id="1447944"/>
    <lineage>
        <taxon>Eukaryota</taxon>
        <taxon>Fungi</taxon>
        <taxon>Dikarya</taxon>
        <taxon>Basidiomycota</taxon>
        <taxon>Agaricomycotina</taxon>
        <taxon>Agaricomycetes</taxon>
        <taxon>Agaricomycetidae</taxon>
        <taxon>Agaricales</taxon>
        <taxon>Marasmiineae</taxon>
        <taxon>Omphalotaceae</taxon>
        <taxon>Gymnopus</taxon>
    </lineage>
</organism>